<dbReference type="InterPro" id="IPR038679">
    <property type="entry name" value="PmrD_sf"/>
</dbReference>
<sequence>MEGRMAWRVVDSVVSTDTNSVFSLISSQHSIKLILWYKATYYLSPGDKLSINGEAIAVNNKPVQLTLYRTTLYNARFWQTIVKSNTHCAGNHQRSVTKCIYRSKCKLHTCPFQLH</sequence>
<reference evidence="1 4" key="2">
    <citation type="submission" date="2019-08" db="EMBL/GenBank/DDBJ databases">
        <title>Prevalence, distribution, and phylogeny of type two toxin-antitoxin genes possessed by Cronobacter species where C. sakazakii homologs follow sequence type lineages.</title>
        <authorList>
            <person name="Finkelstein S."/>
            <person name="Negrete F."/>
            <person name="Jang H."/>
            <person name="Gopinath G.R."/>
            <person name="Tall B.D."/>
        </authorList>
    </citation>
    <scope>NUCLEOTIDE SEQUENCE [LARGE SCALE GENOMIC DNA]</scope>
    <source>
        <strain evidence="1 4">MOD1_GK1257</strain>
    </source>
</reference>
<dbReference type="Proteomes" id="UP000244378">
    <property type="component" value="Unassembled WGS sequence"/>
</dbReference>
<evidence type="ECO:0000313" key="3">
    <source>
        <dbReference type="Proteomes" id="UP000244378"/>
    </source>
</evidence>
<dbReference type="InterPro" id="IPR044854">
    <property type="entry name" value="IraM/PmrD"/>
</dbReference>
<comment type="caution">
    <text evidence="2">The sequence shown here is derived from an EMBL/GenBank/DDBJ whole genome shotgun (WGS) entry which is preliminary data.</text>
</comment>
<gene>
    <name evidence="1" type="primary">iraM</name>
    <name evidence="2" type="ORF">AUN14_10715</name>
    <name evidence="1" type="ORF">FZI19_02465</name>
</gene>
<dbReference type="Proteomes" id="UP000469927">
    <property type="component" value="Unassembled WGS sequence"/>
</dbReference>
<proteinExistence type="predicted"/>
<dbReference type="OrthoDB" id="6565539at2"/>
<evidence type="ECO:0000313" key="1">
    <source>
        <dbReference type="EMBL" id="KAB0885748.1"/>
    </source>
</evidence>
<organism evidence="2 3">
    <name type="scientific">Cronobacter muytjensii</name>
    <dbReference type="NCBI Taxonomy" id="413501"/>
    <lineage>
        <taxon>Bacteria</taxon>
        <taxon>Pseudomonadati</taxon>
        <taxon>Pseudomonadota</taxon>
        <taxon>Gammaproteobacteria</taxon>
        <taxon>Enterobacterales</taxon>
        <taxon>Enterobacteriaceae</taxon>
        <taxon>Cronobacter</taxon>
    </lineage>
</organism>
<dbReference type="Gene3D" id="2.40.50.650">
    <property type="match status" value="1"/>
</dbReference>
<evidence type="ECO:0000313" key="2">
    <source>
        <dbReference type="EMBL" id="PUX14827.1"/>
    </source>
</evidence>
<dbReference type="NCBIfam" id="NF007393">
    <property type="entry name" value="PRK09919.1"/>
    <property type="match status" value="1"/>
</dbReference>
<protein>
    <submittedName>
        <fullName evidence="2">Anti-adapter protein IraM</fullName>
    </submittedName>
</protein>
<dbReference type="AlphaFoldDB" id="A0A2T7ATH9"/>
<dbReference type="EMBL" id="WAGD01000007">
    <property type="protein sequence ID" value="KAB0885748.1"/>
    <property type="molecule type" value="Genomic_DNA"/>
</dbReference>
<name>A0A2T7ATH9_9ENTR</name>
<dbReference type="Pfam" id="PF11183">
    <property type="entry name" value="PmrD"/>
    <property type="match status" value="1"/>
</dbReference>
<dbReference type="EMBL" id="MSAE01000019">
    <property type="protein sequence ID" value="PUX14827.1"/>
    <property type="molecule type" value="Genomic_DNA"/>
</dbReference>
<accession>A0A2T7ATH9</accession>
<reference evidence="2 3" key="1">
    <citation type="submission" date="2016-12" db="EMBL/GenBank/DDBJ databases">
        <title>Analysis of the Molecular Diversity Among Cronobacter Species Isolated from Filth Flies Using a Pan Genomic DNA Microarray.</title>
        <authorList>
            <person name="Pava-Ripoll M."/>
            <person name="Tall B."/>
            <person name="Farber J."/>
            <person name="Fanning S."/>
            <person name="Lehner A."/>
            <person name="Stephan R."/>
            <person name="Pagotto F."/>
            <person name="Iverson C."/>
            <person name="Ziobro G."/>
            <person name="Miller A."/>
            <person name="Pearson R."/>
            <person name="Yan Q."/>
            <person name="Kim M."/>
            <person name="Jeong S."/>
            <person name="Park J."/>
            <person name="Jun S."/>
            <person name="Choi H."/>
            <person name="Chung T."/>
            <person name="Yoo Y."/>
            <person name="Park E."/>
            <person name="Hwang S."/>
            <person name="Lee B."/>
            <person name="Sathyamoorthy V."/>
            <person name="Carter L."/>
            <person name="Mammel M."/>
            <person name="Jackson S."/>
            <person name="Kothary M."/>
            <person name="Patel I."/>
            <person name="Grim C."/>
            <person name="Gopinath G."/>
            <person name="Gangiredla J."/>
            <person name="Chase H."/>
        </authorList>
    </citation>
    <scope>NUCLEOTIDE SEQUENCE [LARGE SCALE GENOMIC DNA]</scope>
    <source>
        <strain evidence="2 3">MOD1-Md1s</strain>
    </source>
</reference>
<keyword evidence="4" id="KW-1185">Reference proteome</keyword>
<evidence type="ECO:0000313" key="4">
    <source>
        <dbReference type="Proteomes" id="UP000469927"/>
    </source>
</evidence>